<dbReference type="Proteomes" id="UP000184514">
    <property type="component" value="Unassembled WGS sequence"/>
</dbReference>
<name>A0A1L9P2U5_9RHOB</name>
<organism evidence="2 3">
    <name type="scientific">Planktotalea frisia</name>
    <dbReference type="NCBI Taxonomy" id="696762"/>
    <lineage>
        <taxon>Bacteria</taxon>
        <taxon>Pseudomonadati</taxon>
        <taxon>Pseudomonadota</taxon>
        <taxon>Alphaproteobacteria</taxon>
        <taxon>Rhodobacterales</taxon>
        <taxon>Paracoccaceae</taxon>
        <taxon>Planktotalea</taxon>
    </lineage>
</organism>
<dbReference type="AlphaFoldDB" id="A0A1L9P2U5"/>
<reference evidence="2 3" key="1">
    <citation type="submission" date="2016-10" db="EMBL/GenBank/DDBJ databases">
        <title>Genome sequence of Planktotalea frisia SH6-1.</title>
        <authorList>
            <person name="Poehlein A."/>
            <person name="Bakenhus I."/>
            <person name="Voget S."/>
            <person name="Brinkhoff T."/>
            <person name="Simon M."/>
        </authorList>
    </citation>
    <scope>NUCLEOTIDE SEQUENCE [LARGE SCALE GENOMIC DNA]</scope>
    <source>
        <strain evidence="2 3">SH6-1</strain>
    </source>
</reference>
<evidence type="ECO:0000256" key="1">
    <source>
        <dbReference type="SAM" id="MobiDB-lite"/>
    </source>
</evidence>
<keyword evidence="3" id="KW-1185">Reference proteome</keyword>
<sequence>MTRRTPPINDYSLNGIAFSADIGLHKRAVTALGAFEIETKHPTKQAQAHQFSAHDAKDHQFEVPSEEPTSRFPHRANPDPTASS</sequence>
<gene>
    <name evidence="2" type="ORF">PFRI_00260</name>
</gene>
<evidence type="ECO:0000313" key="3">
    <source>
        <dbReference type="Proteomes" id="UP000184514"/>
    </source>
</evidence>
<dbReference type="RefSeq" id="WP_072628744.1">
    <property type="nucleotide sequence ID" value="NZ_MLCB01000002.1"/>
</dbReference>
<evidence type="ECO:0000313" key="2">
    <source>
        <dbReference type="EMBL" id="OJI95734.1"/>
    </source>
</evidence>
<feature type="region of interest" description="Disordered" evidence="1">
    <location>
        <begin position="41"/>
        <end position="84"/>
    </location>
</feature>
<protein>
    <submittedName>
        <fullName evidence="2">Uncharacterized protein</fullName>
    </submittedName>
</protein>
<feature type="compositionally biased region" description="Basic and acidic residues" evidence="1">
    <location>
        <begin position="52"/>
        <end position="61"/>
    </location>
</feature>
<proteinExistence type="predicted"/>
<dbReference type="EMBL" id="MLCB01000002">
    <property type="protein sequence ID" value="OJI95734.1"/>
    <property type="molecule type" value="Genomic_DNA"/>
</dbReference>
<accession>A0A1L9P2U5</accession>
<comment type="caution">
    <text evidence="2">The sequence shown here is derived from an EMBL/GenBank/DDBJ whole genome shotgun (WGS) entry which is preliminary data.</text>
</comment>